<gene>
    <name evidence="1" type="ORF">IPP15_15880</name>
</gene>
<proteinExistence type="predicted"/>
<dbReference type="AlphaFoldDB" id="A0A9D7SVE3"/>
<sequence length="420" mass="48799">MKMQEQLLHFIWHRKLFSQVELRTTESLDVEILQTGIPNQDQGPDFLQSRIRIDDQVWAGHVEIHIRSSEWYLHRHDQDTHYNNVILHVVWIEDQPVFTSDGTRLPCIELGERVDRILLERYNHLMNNEEWIPCASSLSSVADITRTSWLERLMSERLESKTENIIKILERCGHDWEQAFFVVLARQLGAPANSDAMESLALKLPLKILRKHGDRTDQIESLFFGVAGMLTKELSTGYPSSLKREFDFLKIKYGIQPMPALRWKFMRMRPVHFPTIRLAQLSRIVADTPLFISMLIQTETPEEWIERFMVTPDQKYWQDHYHFKNEAPPSTKRLGKDTAQSLVINLVAPFMFVYGKMQGLQNLKERAVRLLSQMPPEKNAVIKGWTSCGWRAEDAGQTQAMLHLKKIIAICAGVCIVRLG</sequence>
<organism evidence="1 2">
    <name type="scientific">Candidatus Opimibacter skivensis</name>
    <dbReference type="NCBI Taxonomy" id="2982028"/>
    <lineage>
        <taxon>Bacteria</taxon>
        <taxon>Pseudomonadati</taxon>
        <taxon>Bacteroidota</taxon>
        <taxon>Saprospiria</taxon>
        <taxon>Saprospirales</taxon>
        <taxon>Saprospiraceae</taxon>
        <taxon>Candidatus Opimibacter</taxon>
    </lineage>
</organism>
<dbReference type="Proteomes" id="UP000808337">
    <property type="component" value="Unassembled WGS sequence"/>
</dbReference>
<evidence type="ECO:0000313" key="2">
    <source>
        <dbReference type="Proteomes" id="UP000808337"/>
    </source>
</evidence>
<name>A0A9D7SVE3_9BACT</name>
<dbReference type="Pfam" id="PF11013">
    <property type="entry name" value="DUF2851"/>
    <property type="match status" value="1"/>
</dbReference>
<dbReference type="InterPro" id="IPR021272">
    <property type="entry name" value="DUF2851"/>
</dbReference>
<comment type="caution">
    <text evidence="1">The sequence shown here is derived from an EMBL/GenBank/DDBJ whole genome shotgun (WGS) entry which is preliminary data.</text>
</comment>
<evidence type="ECO:0000313" key="1">
    <source>
        <dbReference type="EMBL" id="MBK9983822.1"/>
    </source>
</evidence>
<accession>A0A9D7SVE3</accession>
<protein>
    <submittedName>
        <fullName evidence="1">DUF2851 family protein</fullName>
    </submittedName>
</protein>
<dbReference type="EMBL" id="JADKGY010000027">
    <property type="protein sequence ID" value="MBK9983822.1"/>
    <property type="molecule type" value="Genomic_DNA"/>
</dbReference>
<reference evidence="1 2" key="1">
    <citation type="submission" date="2020-10" db="EMBL/GenBank/DDBJ databases">
        <title>Connecting structure to function with the recovery of over 1000 high-quality activated sludge metagenome-assembled genomes encoding full-length rRNA genes using long-read sequencing.</title>
        <authorList>
            <person name="Singleton C.M."/>
            <person name="Petriglieri F."/>
            <person name="Kristensen J.M."/>
            <person name="Kirkegaard R.H."/>
            <person name="Michaelsen T.Y."/>
            <person name="Andersen M.H."/>
            <person name="Karst S.M."/>
            <person name="Dueholm M.S."/>
            <person name="Nielsen P.H."/>
            <person name="Albertsen M."/>
        </authorList>
    </citation>
    <scope>NUCLEOTIDE SEQUENCE [LARGE SCALE GENOMIC DNA]</scope>
    <source>
        <strain evidence="1">Ribe_18-Q3-R11-54_MAXAC.273</strain>
    </source>
</reference>